<keyword evidence="3" id="KW-0862">Zinc</keyword>
<name>A0A0D3K6Q8_EMIH1</name>
<keyword evidence="2 4" id="KW-0863">Zinc-finger</keyword>
<dbReference type="InterPro" id="IPR001164">
    <property type="entry name" value="ArfGAP_dom"/>
</dbReference>
<evidence type="ECO:0000313" key="7">
    <source>
        <dbReference type="Proteomes" id="UP000013827"/>
    </source>
</evidence>
<dbReference type="eggNOG" id="KOG0521">
    <property type="taxonomic scope" value="Eukaryota"/>
</dbReference>
<dbReference type="PROSITE" id="PS50115">
    <property type="entry name" value="ARFGAP"/>
    <property type="match status" value="1"/>
</dbReference>
<dbReference type="KEGG" id="ehx:EMIHUDRAFT_72322"/>
<dbReference type="PaxDb" id="2903-EOD31443"/>
<evidence type="ECO:0000256" key="4">
    <source>
        <dbReference type="PROSITE-ProRule" id="PRU00288"/>
    </source>
</evidence>
<dbReference type="SMART" id="SM00105">
    <property type="entry name" value="ArfGap"/>
    <property type="match status" value="1"/>
</dbReference>
<reference evidence="7" key="1">
    <citation type="journal article" date="2013" name="Nature">
        <title>Pan genome of the phytoplankton Emiliania underpins its global distribution.</title>
        <authorList>
            <person name="Read B.A."/>
            <person name="Kegel J."/>
            <person name="Klute M.J."/>
            <person name="Kuo A."/>
            <person name="Lefebvre S.C."/>
            <person name="Maumus F."/>
            <person name="Mayer C."/>
            <person name="Miller J."/>
            <person name="Monier A."/>
            <person name="Salamov A."/>
            <person name="Young J."/>
            <person name="Aguilar M."/>
            <person name="Claverie J.M."/>
            <person name="Frickenhaus S."/>
            <person name="Gonzalez K."/>
            <person name="Herman E.K."/>
            <person name="Lin Y.C."/>
            <person name="Napier J."/>
            <person name="Ogata H."/>
            <person name="Sarno A.F."/>
            <person name="Shmutz J."/>
            <person name="Schroeder D."/>
            <person name="de Vargas C."/>
            <person name="Verret F."/>
            <person name="von Dassow P."/>
            <person name="Valentin K."/>
            <person name="Van de Peer Y."/>
            <person name="Wheeler G."/>
            <person name="Dacks J.B."/>
            <person name="Delwiche C.F."/>
            <person name="Dyhrman S.T."/>
            <person name="Glockner G."/>
            <person name="John U."/>
            <person name="Richards T."/>
            <person name="Worden A.Z."/>
            <person name="Zhang X."/>
            <person name="Grigoriev I.V."/>
            <person name="Allen A.E."/>
            <person name="Bidle K."/>
            <person name="Borodovsky M."/>
            <person name="Bowler C."/>
            <person name="Brownlee C."/>
            <person name="Cock J.M."/>
            <person name="Elias M."/>
            <person name="Gladyshev V.N."/>
            <person name="Groth M."/>
            <person name="Guda C."/>
            <person name="Hadaegh A."/>
            <person name="Iglesias-Rodriguez M.D."/>
            <person name="Jenkins J."/>
            <person name="Jones B.M."/>
            <person name="Lawson T."/>
            <person name="Leese F."/>
            <person name="Lindquist E."/>
            <person name="Lobanov A."/>
            <person name="Lomsadze A."/>
            <person name="Malik S.B."/>
            <person name="Marsh M.E."/>
            <person name="Mackinder L."/>
            <person name="Mock T."/>
            <person name="Mueller-Roeber B."/>
            <person name="Pagarete A."/>
            <person name="Parker M."/>
            <person name="Probert I."/>
            <person name="Quesneville H."/>
            <person name="Raines C."/>
            <person name="Rensing S.A."/>
            <person name="Riano-Pachon D.M."/>
            <person name="Richier S."/>
            <person name="Rokitta S."/>
            <person name="Shiraiwa Y."/>
            <person name="Soanes D.M."/>
            <person name="van der Giezen M."/>
            <person name="Wahlund T.M."/>
            <person name="Williams B."/>
            <person name="Wilson W."/>
            <person name="Wolfe G."/>
            <person name="Wurch L.L."/>
        </authorList>
    </citation>
    <scope>NUCLEOTIDE SEQUENCE</scope>
</reference>
<dbReference type="Proteomes" id="UP000013827">
    <property type="component" value="Unassembled WGS sequence"/>
</dbReference>
<accession>A0A0D3K6Q8</accession>
<dbReference type="PANTHER" id="PTHR23180">
    <property type="entry name" value="CENTAURIN/ARF"/>
    <property type="match status" value="1"/>
</dbReference>
<evidence type="ECO:0000259" key="5">
    <source>
        <dbReference type="PROSITE" id="PS50115"/>
    </source>
</evidence>
<evidence type="ECO:0000256" key="2">
    <source>
        <dbReference type="ARBA" id="ARBA00022771"/>
    </source>
</evidence>
<organism evidence="6 7">
    <name type="scientific">Emiliania huxleyi (strain CCMP1516)</name>
    <dbReference type="NCBI Taxonomy" id="280463"/>
    <lineage>
        <taxon>Eukaryota</taxon>
        <taxon>Haptista</taxon>
        <taxon>Haptophyta</taxon>
        <taxon>Prymnesiophyceae</taxon>
        <taxon>Isochrysidales</taxon>
        <taxon>Noelaerhabdaceae</taxon>
        <taxon>Emiliania</taxon>
    </lineage>
</organism>
<dbReference type="PANTHER" id="PTHR23180:SF160">
    <property type="entry name" value="ADP-RIBOSYLATION FACTOR GTPASE-ACTIVATING PROTEIN EFFECTOR PROTEIN 1"/>
    <property type="match status" value="1"/>
</dbReference>
<keyword evidence="7" id="KW-1185">Reference proteome</keyword>
<evidence type="ECO:0000256" key="1">
    <source>
        <dbReference type="ARBA" id="ARBA00022723"/>
    </source>
</evidence>
<dbReference type="InterPro" id="IPR038508">
    <property type="entry name" value="ArfGAP_dom_sf"/>
</dbReference>
<proteinExistence type="predicted"/>
<dbReference type="InterPro" id="IPR037278">
    <property type="entry name" value="ARFGAP/RecO"/>
</dbReference>
<reference evidence="6" key="2">
    <citation type="submission" date="2024-10" db="UniProtKB">
        <authorList>
            <consortium name="EnsemblProtists"/>
        </authorList>
    </citation>
    <scope>IDENTIFICATION</scope>
</reference>
<keyword evidence="1" id="KW-0479">Metal-binding</keyword>
<dbReference type="SUPFAM" id="SSF57863">
    <property type="entry name" value="ArfGap/RecO-like zinc finger"/>
    <property type="match status" value="1"/>
</dbReference>
<dbReference type="PRINTS" id="PR00405">
    <property type="entry name" value="REVINTRACTNG"/>
</dbReference>
<dbReference type="Pfam" id="PF01412">
    <property type="entry name" value="ArfGap"/>
    <property type="match status" value="1"/>
</dbReference>
<dbReference type="Gene3D" id="1.10.220.150">
    <property type="entry name" value="Arf GTPase activating protein"/>
    <property type="match status" value="1"/>
</dbReference>
<dbReference type="GO" id="GO:0005096">
    <property type="term" value="F:GTPase activator activity"/>
    <property type="evidence" value="ECO:0007669"/>
    <property type="project" value="InterPro"/>
</dbReference>
<dbReference type="STRING" id="2903.R1D7P7"/>
<dbReference type="GO" id="GO:0008270">
    <property type="term" value="F:zinc ion binding"/>
    <property type="evidence" value="ECO:0007669"/>
    <property type="project" value="UniProtKB-KW"/>
</dbReference>
<sequence length="127" mass="13650">MSAATGASAAAKAAIRRMRGNEVCAECAAPQVEWLVLEYGVVVCIRCAGGHRGLGSHICKACRRRAHSPHGSGRVRRCARRLGKQVRSIDLDDFSEAELQWAQEHSSVRNAAIAGPSTLYHSRLAAV</sequence>
<dbReference type="EnsemblProtists" id="EOD31443">
    <property type="protein sequence ID" value="EOD31443"/>
    <property type="gene ID" value="EMIHUDRAFT_72322"/>
</dbReference>
<feature type="domain" description="Arf-GAP" evidence="5">
    <location>
        <begin position="9"/>
        <end position="100"/>
    </location>
</feature>
<evidence type="ECO:0000256" key="3">
    <source>
        <dbReference type="ARBA" id="ARBA00022833"/>
    </source>
</evidence>
<protein>
    <recommendedName>
        <fullName evidence="5">Arf-GAP domain-containing protein</fullName>
    </recommendedName>
</protein>
<dbReference type="InterPro" id="IPR045258">
    <property type="entry name" value="ACAP1/2/3-like"/>
</dbReference>
<evidence type="ECO:0000313" key="6">
    <source>
        <dbReference type="EnsemblProtists" id="EOD31443"/>
    </source>
</evidence>
<dbReference type="HOGENOM" id="CLU_1974713_0_0_1"/>
<dbReference type="AlphaFoldDB" id="A0A0D3K6Q8"/>
<dbReference type="GeneID" id="17276716"/>
<dbReference type="RefSeq" id="XP_005783872.1">
    <property type="nucleotide sequence ID" value="XM_005783815.1"/>
</dbReference>